<dbReference type="InterPro" id="IPR008965">
    <property type="entry name" value="CBM2/CBM3_carb-bd_dom_sf"/>
</dbReference>
<dbReference type="AlphaFoldDB" id="A0A9E4ZG01"/>
<dbReference type="EMBL" id="JAGSOI010000016">
    <property type="protein sequence ID" value="MCM1986459.1"/>
    <property type="molecule type" value="Genomic_DNA"/>
</dbReference>
<evidence type="ECO:0000259" key="1">
    <source>
        <dbReference type="Pfam" id="PF00963"/>
    </source>
</evidence>
<dbReference type="Gene3D" id="2.60.40.680">
    <property type="match status" value="1"/>
</dbReference>
<dbReference type="CDD" id="cd08547">
    <property type="entry name" value="Type_II_cohesin"/>
    <property type="match status" value="1"/>
</dbReference>
<name>A0A9E4ZG01_9EURY</name>
<organism evidence="2 3">
    <name type="scientific">Methanococcoides seepicolus</name>
    <dbReference type="NCBI Taxonomy" id="2828780"/>
    <lineage>
        <taxon>Archaea</taxon>
        <taxon>Methanobacteriati</taxon>
        <taxon>Methanobacteriota</taxon>
        <taxon>Stenosarchaea group</taxon>
        <taxon>Methanomicrobia</taxon>
        <taxon>Methanosarcinales</taxon>
        <taxon>Methanosarcinaceae</taxon>
        <taxon>Methanococcoides</taxon>
    </lineage>
</organism>
<protein>
    <recommendedName>
        <fullName evidence="1">Cohesin domain-containing protein</fullName>
    </recommendedName>
</protein>
<gene>
    <name evidence="2" type="ORF">KDK67_05520</name>
</gene>
<dbReference type="GO" id="GO:0000272">
    <property type="term" value="P:polysaccharide catabolic process"/>
    <property type="evidence" value="ECO:0007669"/>
    <property type="project" value="InterPro"/>
</dbReference>
<dbReference type="InterPro" id="IPR002102">
    <property type="entry name" value="Cohesin_dom"/>
</dbReference>
<sequence length="184" mass="19536">MLTTGESFTVDVFVSPDTAIAGLQFDLEFDSSKMQVDSVSEGMFFSQNGALTFFNAGSIDNNAGTLSGVYSLIMGSPGILEPESVASITISVKEQATGTSTISLKNVIISDSLGSAIEALIINTTLTINEAHVATYNPYDENKNCMIDIGEVSAAIDDYRLQGSTSIADVSELIDLYRTGKPYC</sequence>
<comment type="caution">
    <text evidence="2">The sequence shown here is derived from an EMBL/GenBank/DDBJ whole genome shotgun (WGS) entry which is preliminary data.</text>
</comment>
<evidence type="ECO:0000313" key="3">
    <source>
        <dbReference type="Proteomes" id="UP001056766"/>
    </source>
</evidence>
<dbReference type="SUPFAM" id="SSF49384">
    <property type="entry name" value="Carbohydrate-binding domain"/>
    <property type="match status" value="1"/>
</dbReference>
<dbReference type="RefSeq" id="WP_250867846.1">
    <property type="nucleotide sequence ID" value="NZ_JAGSOI010000016.1"/>
</dbReference>
<dbReference type="Pfam" id="PF00963">
    <property type="entry name" value="Cohesin"/>
    <property type="match status" value="1"/>
</dbReference>
<proteinExistence type="predicted"/>
<feature type="domain" description="Cohesin" evidence="1">
    <location>
        <begin position="4"/>
        <end position="116"/>
    </location>
</feature>
<evidence type="ECO:0000313" key="2">
    <source>
        <dbReference type="EMBL" id="MCM1986459.1"/>
    </source>
</evidence>
<keyword evidence="3" id="KW-1185">Reference proteome</keyword>
<reference evidence="2" key="1">
    <citation type="journal article" date="2021" name="mSystems">
        <title>Bacteria and Archaea Synergistically Convert Glycine Betaine to Biogenic Methane in the Formosa Cold Seep of the South China Sea.</title>
        <authorList>
            <person name="Li L."/>
            <person name="Zhang W."/>
            <person name="Zhang S."/>
            <person name="Song L."/>
            <person name="Sun Q."/>
            <person name="Zhang H."/>
            <person name="Xiang H."/>
            <person name="Dong X."/>
        </authorList>
    </citation>
    <scope>NUCLEOTIDE SEQUENCE</scope>
    <source>
        <strain evidence="2">LLY</strain>
    </source>
</reference>
<dbReference type="GO" id="GO:0030246">
    <property type="term" value="F:carbohydrate binding"/>
    <property type="evidence" value="ECO:0007669"/>
    <property type="project" value="InterPro"/>
</dbReference>
<reference evidence="2" key="2">
    <citation type="submission" date="2021-04" db="EMBL/GenBank/DDBJ databases">
        <authorList>
            <person name="Dong X."/>
        </authorList>
    </citation>
    <scope>NUCLEOTIDE SEQUENCE</scope>
    <source>
        <strain evidence="2">LLY</strain>
    </source>
</reference>
<accession>A0A9E4ZG01</accession>
<dbReference type="Proteomes" id="UP001056766">
    <property type="component" value="Unassembled WGS sequence"/>
</dbReference>